<dbReference type="EMBL" id="JARFYM010000027">
    <property type="protein sequence ID" value="MDL2402220.1"/>
    <property type="molecule type" value="Genomic_DNA"/>
</dbReference>
<feature type="transmembrane region" description="Helical" evidence="2">
    <location>
        <begin position="93"/>
        <end position="116"/>
    </location>
</feature>
<dbReference type="Proteomes" id="UP001172645">
    <property type="component" value="Unassembled WGS sequence"/>
</dbReference>
<accession>A0ABT7K0T3</accession>
<sequence>MIGINAFTGLMNDHRLSTAICDAAMVSRSDTEGTKMGWNRWYSLKSYIKSSLWLVPFIALPLYVLAIRIAYPFKQWLVWIEPWPWGVAGSQRLLETIITMTLTFVVFTFGSLLVAIQIAGGQLTPRIIATTLLSDNAIRFTVGLFIFTLLFATGTLARLETDSDRAVVGIPVLLGFLSIAAFLYLIDYAARLLRPVSIVLRVSEEGRVVIEDVYPAMATEKADATTTDPRPSIQPDKVILYRGRPAIIVAINKKALLTLAEKTQSVVELVPRIGDFVASGEPLFRLYGSRFPEEPVLKSMIAFGPERTLEQDPTFAFRIIVDIAIKALSKAINDPTTAVLAIDQLQRLLCFVGKRNLTRETILSQSGELRVICRTPDWEDFVKLTFSEIRLYGAENFQIARRVRAVLEYSLQVLPDFRRPALEEELKLLDRRLAQLYDFPEDLELARTADSQGLGGSTPSTLRVPPGNPSVSQ</sequence>
<evidence type="ECO:0000313" key="4">
    <source>
        <dbReference type="Proteomes" id="UP001172645"/>
    </source>
</evidence>
<dbReference type="RefSeq" id="WP_285871595.1">
    <property type="nucleotide sequence ID" value="NZ_JARFYM010000027.1"/>
</dbReference>
<evidence type="ECO:0000256" key="2">
    <source>
        <dbReference type="SAM" id="Phobius"/>
    </source>
</evidence>
<proteinExistence type="predicted"/>
<feature type="transmembrane region" description="Helical" evidence="2">
    <location>
        <begin position="137"/>
        <end position="159"/>
    </location>
</feature>
<feature type="region of interest" description="Disordered" evidence="1">
    <location>
        <begin position="449"/>
        <end position="473"/>
    </location>
</feature>
<protein>
    <submittedName>
        <fullName evidence="3">DUF2254 domain-containing protein</fullName>
    </submittedName>
</protein>
<feature type="transmembrane region" description="Helical" evidence="2">
    <location>
        <begin position="52"/>
        <end position="73"/>
    </location>
</feature>
<evidence type="ECO:0000313" key="3">
    <source>
        <dbReference type="EMBL" id="MDL2402220.1"/>
    </source>
</evidence>
<keyword evidence="4" id="KW-1185">Reference proteome</keyword>
<reference evidence="3" key="1">
    <citation type="submission" date="2023-06" db="EMBL/GenBank/DDBJ databases">
        <title>Phylogenetic Diversity of Rhizobium strains.</title>
        <authorList>
            <person name="Moura F.T."/>
            <person name="Helene L.C.F."/>
            <person name="Hungria M."/>
        </authorList>
    </citation>
    <scope>NUCLEOTIDE SEQUENCE</scope>
    <source>
        <strain evidence="3">CCGE526</strain>
    </source>
</reference>
<keyword evidence="2" id="KW-1133">Transmembrane helix</keyword>
<keyword evidence="2" id="KW-0472">Membrane</keyword>
<keyword evidence="2" id="KW-0812">Transmembrane</keyword>
<comment type="caution">
    <text evidence="3">The sequence shown here is derived from an EMBL/GenBank/DDBJ whole genome shotgun (WGS) entry which is preliminary data.</text>
</comment>
<dbReference type="InterPro" id="IPR018723">
    <property type="entry name" value="DUF2254_membrane"/>
</dbReference>
<organism evidence="3 4">
    <name type="scientific">Rhizobium mayense</name>
    <dbReference type="NCBI Taxonomy" id="1312184"/>
    <lineage>
        <taxon>Bacteria</taxon>
        <taxon>Pseudomonadati</taxon>
        <taxon>Pseudomonadota</taxon>
        <taxon>Alphaproteobacteria</taxon>
        <taxon>Hyphomicrobiales</taxon>
        <taxon>Rhizobiaceae</taxon>
        <taxon>Rhizobium/Agrobacterium group</taxon>
        <taxon>Rhizobium</taxon>
    </lineage>
</organism>
<evidence type="ECO:0000256" key="1">
    <source>
        <dbReference type="SAM" id="MobiDB-lite"/>
    </source>
</evidence>
<name>A0ABT7K0T3_9HYPH</name>
<feature type="transmembrane region" description="Helical" evidence="2">
    <location>
        <begin position="165"/>
        <end position="186"/>
    </location>
</feature>
<dbReference type="Pfam" id="PF10011">
    <property type="entry name" value="DUF2254"/>
    <property type="match status" value="1"/>
</dbReference>
<gene>
    <name evidence="3" type="ORF">PY649_25275</name>
</gene>